<evidence type="ECO:0000256" key="4">
    <source>
        <dbReference type="ARBA" id="ARBA00022989"/>
    </source>
</evidence>
<evidence type="ECO:0000256" key="6">
    <source>
        <dbReference type="SAM" id="Phobius"/>
    </source>
</evidence>
<dbReference type="Proteomes" id="UP000563523">
    <property type="component" value="Unassembled WGS sequence"/>
</dbReference>
<evidence type="ECO:0000259" key="7">
    <source>
        <dbReference type="SMART" id="SM00849"/>
    </source>
</evidence>
<dbReference type="EMBL" id="JABZEC010000001">
    <property type="protein sequence ID" value="NVY95715.1"/>
    <property type="molecule type" value="Genomic_DNA"/>
</dbReference>
<feature type="transmembrane region" description="Helical" evidence="6">
    <location>
        <begin position="214"/>
        <end position="234"/>
    </location>
</feature>
<dbReference type="PANTHER" id="PTHR30619">
    <property type="entry name" value="DNA INTERNALIZATION/COMPETENCE PROTEIN COMEC/REC2"/>
    <property type="match status" value="1"/>
</dbReference>
<dbReference type="CDD" id="cd07731">
    <property type="entry name" value="ComA-like_MBL-fold"/>
    <property type="match status" value="1"/>
</dbReference>
<organism evidence="8 9">
    <name type="scientific">Bombilactobacillus apium</name>
    <dbReference type="NCBI Taxonomy" id="2675299"/>
    <lineage>
        <taxon>Bacteria</taxon>
        <taxon>Bacillati</taxon>
        <taxon>Bacillota</taxon>
        <taxon>Bacilli</taxon>
        <taxon>Lactobacillales</taxon>
        <taxon>Lactobacillaceae</taxon>
        <taxon>Bombilactobacillus</taxon>
    </lineage>
</organism>
<dbReference type="Pfam" id="PF00753">
    <property type="entry name" value="Lactamase_B"/>
    <property type="match status" value="1"/>
</dbReference>
<comment type="subcellular location">
    <subcellularLocation>
        <location evidence="1">Cell membrane</location>
        <topology evidence="1">Multi-pass membrane protein</topology>
    </subcellularLocation>
</comment>
<evidence type="ECO:0000313" key="9">
    <source>
        <dbReference type="Proteomes" id="UP000563523"/>
    </source>
</evidence>
<dbReference type="NCBIfam" id="TIGR00361">
    <property type="entry name" value="ComEC_Rec2"/>
    <property type="match status" value="1"/>
</dbReference>
<dbReference type="SUPFAM" id="SSF56281">
    <property type="entry name" value="Metallo-hydrolase/oxidoreductase"/>
    <property type="match status" value="1"/>
</dbReference>
<dbReference type="Pfam" id="PF03772">
    <property type="entry name" value="Competence"/>
    <property type="match status" value="1"/>
</dbReference>
<accession>A0A850R5A0</accession>
<reference evidence="8 9" key="1">
    <citation type="submission" date="2020-06" db="EMBL/GenBank/DDBJ databases">
        <authorList>
            <person name="Kang J."/>
        </authorList>
    </citation>
    <scope>NUCLEOTIDE SEQUENCE [LARGE SCALE GENOMIC DNA]</scope>
    <source>
        <strain evidence="8 9">DCY120</strain>
    </source>
</reference>
<keyword evidence="3 6" id="KW-0812">Transmembrane</keyword>
<dbReference type="InterPro" id="IPR036866">
    <property type="entry name" value="RibonucZ/Hydroxyglut_hydro"/>
</dbReference>
<keyword evidence="9" id="KW-1185">Reference proteome</keyword>
<evidence type="ECO:0000256" key="2">
    <source>
        <dbReference type="ARBA" id="ARBA00022475"/>
    </source>
</evidence>
<feature type="transmembrane region" description="Helical" evidence="6">
    <location>
        <begin position="6"/>
        <end position="23"/>
    </location>
</feature>
<dbReference type="InterPro" id="IPR001279">
    <property type="entry name" value="Metallo-B-lactamas"/>
</dbReference>
<proteinExistence type="predicted"/>
<dbReference type="GO" id="GO:0030420">
    <property type="term" value="P:establishment of competence for transformation"/>
    <property type="evidence" value="ECO:0007669"/>
    <property type="project" value="InterPro"/>
</dbReference>
<dbReference type="Gene3D" id="3.60.15.10">
    <property type="entry name" value="Ribonuclease Z/Hydroxyacylglutathione hydrolase-like"/>
    <property type="match status" value="1"/>
</dbReference>
<keyword evidence="4 6" id="KW-1133">Transmembrane helix</keyword>
<feature type="domain" description="Metallo-beta-lactamase" evidence="7">
    <location>
        <begin position="477"/>
        <end position="680"/>
    </location>
</feature>
<feature type="transmembrane region" description="Helical" evidence="6">
    <location>
        <begin position="255"/>
        <end position="284"/>
    </location>
</feature>
<protein>
    <submittedName>
        <fullName evidence="8">DNA internalization-related competence protein ComEC/Rec2</fullName>
    </submittedName>
</protein>
<comment type="caution">
    <text evidence="8">The sequence shown here is derived from an EMBL/GenBank/DDBJ whole genome shotgun (WGS) entry which is preliminary data.</text>
</comment>
<feature type="transmembrane region" description="Helical" evidence="6">
    <location>
        <begin position="341"/>
        <end position="361"/>
    </location>
</feature>
<evidence type="ECO:0000313" key="8">
    <source>
        <dbReference type="EMBL" id="NVY95715.1"/>
    </source>
</evidence>
<dbReference type="GO" id="GO:0005886">
    <property type="term" value="C:plasma membrane"/>
    <property type="evidence" value="ECO:0007669"/>
    <property type="project" value="UniProtKB-SubCell"/>
</dbReference>
<sequence length="733" mass="83717">MFEPGWYIFVALALQLAITFWTGTNRWLWLGLFLGLIVVVLRAHQVFCFLVMGGCFWGGQLLTFPQPPKPPLVQEVRVAADQIKIHDQWLSGQGKLADGREILWGGPLPAHFRPSGQTLIIRGDFTTERITPATNPGEFDFRKYYHYQRIDFRATGTKLSCRVATQMTGLELLHSWRWHCLQFLEKFPHWLRINAASLLLGEFDNQETQLRQGLTNLGIIHIFSISGLHVYLLIAWLKKIASRLRYPVEYLERGLLLVLPLLGVLAGGGVGIWRACGLALLQILRRQLAWKLSRHDCFGLVLLGQTLFEPYVLFSLAGQLSYLLSYGLLVIKVPRAWQRSLLINFLSIPILIYHNFSFSWLTVGANLLITPIFESLIIPVTVGTLLLQPFPQSLSFLEQCFQLIYHPIQDLAAASWSQITIGQVNIVLILFLLGLTLVWLQLFPKPLWCLILILYLCIWAGNRYPLQGEVSIIDIGQGDSILISSPYHRYTCLIDTGGKLNFGHRNPDNNRVEQITIPYLRHQGITHLDAVFLSHQDADHIGDLGVLLRNFPVRKVYFAAGMERNKAVGRQLRPFIHRVKYSKLRLNNQKKVAPQLNFRVVWPRTLSQGRNEDSLSLLWTIGPTSWLFTGDLNRVNERRLFRSPVKLDYLKAGHHGSKTASDPQFLAASHPRLVLISAGRNNRYGHPNQETLANLNRLGIPYWNTAEHGMLTYRYLPEKSGHWQLFYKGKLKS</sequence>
<evidence type="ECO:0000256" key="3">
    <source>
        <dbReference type="ARBA" id="ARBA00022692"/>
    </source>
</evidence>
<dbReference type="InterPro" id="IPR004797">
    <property type="entry name" value="Competence_ComEC/Rec2"/>
</dbReference>
<dbReference type="SMART" id="SM00849">
    <property type="entry name" value="Lactamase_B"/>
    <property type="match status" value="1"/>
</dbReference>
<evidence type="ECO:0000256" key="1">
    <source>
        <dbReference type="ARBA" id="ARBA00004651"/>
    </source>
</evidence>
<dbReference type="InterPro" id="IPR035681">
    <property type="entry name" value="ComA-like_MBL"/>
</dbReference>
<keyword evidence="5 6" id="KW-0472">Membrane</keyword>
<dbReference type="AlphaFoldDB" id="A0A850R5A0"/>
<feature type="transmembrane region" description="Helical" evidence="6">
    <location>
        <begin position="419"/>
        <end position="439"/>
    </location>
</feature>
<feature type="transmembrane region" description="Helical" evidence="6">
    <location>
        <begin position="30"/>
        <end position="59"/>
    </location>
</feature>
<name>A0A850R5A0_9LACO</name>
<keyword evidence="2" id="KW-1003">Cell membrane</keyword>
<feature type="transmembrane region" description="Helical" evidence="6">
    <location>
        <begin position="367"/>
        <end position="387"/>
    </location>
</feature>
<dbReference type="NCBIfam" id="TIGR00360">
    <property type="entry name" value="ComEC_N-term"/>
    <property type="match status" value="1"/>
</dbReference>
<evidence type="ECO:0000256" key="5">
    <source>
        <dbReference type="ARBA" id="ARBA00023136"/>
    </source>
</evidence>
<dbReference type="InterPro" id="IPR052159">
    <property type="entry name" value="Competence_DNA_uptake"/>
</dbReference>
<feature type="transmembrane region" description="Helical" evidence="6">
    <location>
        <begin position="445"/>
        <end position="462"/>
    </location>
</feature>
<dbReference type="PANTHER" id="PTHR30619:SF7">
    <property type="entry name" value="BETA-LACTAMASE DOMAIN PROTEIN"/>
    <property type="match status" value="1"/>
</dbReference>
<gene>
    <name evidence="8" type="ORF">HU830_00630</name>
</gene>
<dbReference type="RefSeq" id="WP_176941886.1">
    <property type="nucleotide sequence ID" value="NZ_JABZEC010000001.1"/>
</dbReference>
<dbReference type="InterPro" id="IPR004477">
    <property type="entry name" value="ComEC_N"/>
</dbReference>